<organism evidence="1 2">
    <name type="scientific">Plasmopara halstedii</name>
    <name type="common">Downy mildew of sunflower</name>
    <dbReference type="NCBI Taxonomy" id="4781"/>
    <lineage>
        <taxon>Eukaryota</taxon>
        <taxon>Sar</taxon>
        <taxon>Stramenopiles</taxon>
        <taxon>Oomycota</taxon>
        <taxon>Peronosporomycetes</taxon>
        <taxon>Peronosporales</taxon>
        <taxon>Peronosporaceae</taxon>
        <taxon>Plasmopara</taxon>
    </lineage>
</organism>
<evidence type="ECO:0000313" key="2">
    <source>
        <dbReference type="Proteomes" id="UP000054928"/>
    </source>
</evidence>
<sequence length="149" mass="17432">MQDYTTQWKIISITYTIVHGFSRRLFDLILGSRSVVELILLKGACLRELQISGIKHCEDDCKRFENDRKRQRRSLFKYNRSHQVACTPLAKRKLIDMAFKLSIHLVTHKPPKTTRRAYTIMQPRHRNGWPIRRATAGFASCLAKEMSLT</sequence>
<proteinExistence type="predicted"/>
<dbReference type="RefSeq" id="XP_024574125.1">
    <property type="nucleotide sequence ID" value="XM_024723116.1"/>
</dbReference>
<dbReference type="AlphaFoldDB" id="A0A0P1ABK5"/>
<reference evidence="2" key="1">
    <citation type="submission" date="2014-09" db="EMBL/GenBank/DDBJ databases">
        <authorList>
            <person name="Sharma Rahul"/>
            <person name="Thines Marco"/>
        </authorList>
    </citation>
    <scope>NUCLEOTIDE SEQUENCE [LARGE SCALE GENOMIC DNA]</scope>
</reference>
<dbReference type="EMBL" id="CCYD01000290">
    <property type="protein sequence ID" value="CEG37756.1"/>
    <property type="molecule type" value="Genomic_DNA"/>
</dbReference>
<name>A0A0P1ABK5_PLAHL</name>
<accession>A0A0P1ABK5</accession>
<dbReference type="Proteomes" id="UP000054928">
    <property type="component" value="Unassembled WGS sequence"/>
</dbReference>
<dbReference type="GeneID" id="36400866"/>
<keyword evidence="2" id="KW-1185">Reference proteome</keyword>
<protein>
    <submittedName>
        <fullName evidence="1">Uncharacterized protein</fullName>
    </submittedName>
</protein>
<evidence type="ECO:0000313" key="1">
    <source>
        <dbReference type="EMBL" id="CEG37756.1"/>
    </source>
</evidence>